<evidence type="ECO:0000256" key="3">
    <source>
        <dbReference type="ARBA" id="ARBA00023125"/>
    </source>
</evidence>
<keyword evidence="2" id="KW-0805">Transcription regulation</keyword>
<dbReference type="EMBL" id="DTAK01000012">
    <property type="protein sequence ID" value="HGU58924.1"/>
    <property type="molecule type" value="Genomic_DNA"/>
</dbReference>
<dbReference type="Pfam" id="PF01325">
    <property type="entry name" value="Fe_dep_repress"/>
    <property type="match status" value="1"/>
</dbReference>
<feature type="domain" description="Iron dependent repressor metal binding and dimerisation" evidence="6">
    <location>
        <begin position="70"/>
        <end position="134"/>
    </location>
</feature>
<dbReference type="InterPro" id="IPR036421">
    <property type="entry name" value="Fe_dep_repressor_sf"/>
</dbReference>
<evidence type="ECO:0000259" key="6">
    <source>
        <dbReference type="Pfam" id="PF02742"/>
    </source>
</evidence>
<dbReference type="GO" id="GO:0003700">
    <property type="term" value="F:DNA-binding transcription factor activity"/>
    <property type="evidence" value="ECO:0007669"/>
    <property type="project" value="InterPro"/>
</dbReference>
<dbReference type="InterPro" id="IPR036390">
    <property type="entry name" value="WH_DNA-bd_sf"/>
</dbReference>
<dbReference type="GO" id="GO:0046914">
    <property type="term" value="F:transition metal ion binding"/>
    <property type="evidence" value="ECO:0007669"/>
    <property type="project" value="InterPro"/>
</dbReference>
<accession>A0A7C4S7V6</accession>
<reference evidence="8" key="1">
    <citation type="journal article" date="2020" name="mSystems">
        <title>Genome- and Community-Level Interaction Insights into Carbon Utilization and Element Cycling Functions of Hydrothermarchaeota in Hydrothermal Sediment.</title>
        <authorList>
            <person name="Zhou Z."/>
            <person name="Liu Y."/>
            <person name="Xu W."/>
            <person name="Pan J."/>
            <person name="Luo Z.H."/>
            <person name="Li M."/>
        </authorList>
    </citation>
    <scope>NUCLEOTIDE SEQUENCE [LARGE SCALE GENOMIC DNA]</scope>
    <source>
        <strain evidence="9">SpSt-10</strain>
        <strain evidence="8">SpSt-62</strain>
        <strain evidence="7">SpSt-97</strain>
    </source>
</reference>
<dbReference type="PANTHER" id="PTHR33238">
    <property type="entry name" value="IRON (METAL) DEPENDENT REPRESSOR, DTXR FAMILY"/>
    <property type="match status" value="1"/>
</dbReference>
<dbReference type="InterPro" id="IPR050536">
    <property type="entry name" value="DtxR_MntR_Metal-Reg"/>
</dbReference>
<dbReference type="Gene3D" id="1.10.10.10">
    <property type="entry name" value="Winged helix-like DNA-binding domain superfamily/Winged helix DNA-binding domain"/>
    <property type="match status" value="1"/>
</dbReference>
<gene>
    <name evidence="9" type="ORF">ENL48_03960</name>
    <name evidence="8" type="ORF">ENT89_01715</name>
    <name evidence="7" type="ORF">ENX77_06885</name>
</gene>
<dbReference type="SMART" id="SM00529">
    <property type="entry name" value="HTH_DTXR"/>
    <property type="match status" value="1"/>
</dbReference>
<dbReference type="PANTHER" id="PTHR33238:SF7">
    <property type="entry name" value="IRON-DEPENDENT TRANSCRIPTIONAL REGULATOR"/>
    <property type="match status" value="1"/>
</dbReference>
<dbReference type="GO" id="GO:0046983">
    <property type="term" value="F:protein dimerization activity"/>
    <property type="evidence" value="ECO:0007669"/>
    <property type="project" value="InterPro"/>
</dbReference>
<dbReference type="AlphaFoldDB" id="A0A7C4S7V6"/>
<evidence type="ECO:0000313" key="9">
    <source>
        <dbReference type="EMBL" id="HHF48335.1"/>
    </source>
</evidence>
<dbReference type="EMBL" id="DTPI01000032">
    <property type="protein sequence ID" value="HGE66819.1"/>
    <property type="molecule type" value="Genomic_DNA"/>
</dbReference>
<evidence type="ECO:0000313" key="7">
    <source>
        <dbReference type="EMBL" id="HGE66819.1"/>
    </source>
</evidence>
<evidence type="ECO:0000313" key="8">
    <source>
        <dbReference type="EMBL" id="HGU58924.1"/>
    </source>
</evidence>
<evidence type="ECO:0000256" key="1">
    <source>
        <dbReference type="ARBA" id="ARBA00007871"/>
    </source>
</evidence>
<sequence length="134" mass="15404">MFSQRTLFSIRTILLRVLYEAFSRGFKIVGPSYIASNLNCSKSTAQKMLIDLSKEGFGEYIPKKGFMLNEDGLKIAKEATRRHRLIECMLEDFGVSNFCYEAERIEGVIGNEFMRIIEQKYKNREVCPCGKSIP</sequence>
<keyword evidence="4" id="KW-0804">Transcription</keyword>
<name>A0A7C4S7V6_9EURY</name>
<comment type="similarity">
    <text evidence="1">Belongs to the DtxR/MntR family.</text>
</comment>
<organism evidence="8">
    <name type="scientific">Geoglobus ahangari</name>
    <dbReference type="NCBI Taxonomy" id="113653"/>
    <lineage>
        <taxon>Archaea</taxon>
        <taxon>Methanobacteriati</taxon>
        <taxon>Methanobacteriota</taxon>
        <taxon>Archaeoglobi</taxon>
        <taxon>Archaeoglobales</taxon>
        <taxon>Archaeoglobaceae</taxon>
        <taxon>Geoglobus</taxon>
    </lineage>
</organism>
<dbReference type="GO" id="GO:0003677">
    <property type="term" value="F:DNA binding"/>
    <property type="evidence" value="ECO:0007669"/>
    <property type="project" value="UniProtKB-KW"/>
</dbReference>
<dbReference type="Pfam" id="PF02742">
    <property type="entry name" value="Fe_dep_repr_C"/>
    <property type="match status" value="1"/>
</dbReference>
<evidence type="ECO:0000259" key="5">
    <source>
        <dbReference type="Pfam" id="PF01325"/>
    </source>
</evidence>
<feature type="domain" description="HTH dtxR-type" evidence="5">
    <location>
        <begin position="15"/>
        <end position="65"/>
    </location>
</feature>
<dbReference type="SUPFAM" id="SSF46785">
    <property type="entry name" value="Winged helix' DNA-binding domain"/>
    <property type="match status" value="1"/>
</dbReference>
<keyword evidence="3" id="KW-0238">DNA-binding</keyword>
<dbReference type="SUPFAM" id="SSF47979">
    <property type="entry name" value="Iron-dependent repressor protein, dimerization domain"/>
    <property type="match status" value="1"/>
</dbReference>
<dbReference type="InterPro" id="IPR001367">
    <property type="entry name" value="Fe_dep_repressor"/>
</dbReference>
<dbReference type="InterPro" id="IPR022687">
    <property type="entry name" value="HTH_DTXR"/>
</dbReference>
<dbReference type="InterPro" id="IPR022689">
    <property type="entry name" value="Iron_dep_repressor"/>
</dbReference>
<protein>
    <submittedName>
        <fullName evidence="8">Metal-dependent transcriptional regulator</fullName>
    </submittedName>
</protein>
<comment type="caution">
    <text evidence="8">The sequence shown here is derived from an EMBL/GenBank/DDBJ whole genome shotgun (WGS) entry which is preliminary data.</text>
</comment>
<dbReference type="InterPro" id="IPR036388">
    <property type="entry name" value="WH-like_DNA-bd_sf"/>
</dbReference>
<dbReference type="EMBL" id="DRUC01000059">
    <property type="protein sequence ID" value="HHF48335.1"/>
    <property type="molecule type" value="Genomic_DNA"/>
</dbReference>
<evidence type="ECO:0000256" key="4">
    <source>
        <dbReference type="ARBA" id="ARBA00023163"/>
    </source>
</evidence>
<proteinExistence type="inferred from homology"/>
<evidence type="ECO:0000256" key="2">
    <source>
        <dbReference type="ARBA" id="ARBA00023015"/>
    </source>
</evidence>